<gene>
    <name evidence="1" type="ORF">STAS_33704</name>
</gene>
<keyword evidence="2" id="KW-1185">Reference proteome</keyword>
<evidence type="ECO:0000313" key="2">
    <source>
        <dbReference type="Proteomes" id="UP000325081"/>
    </source>
</evidence>
<protein>
    <submittedName>
        <fullName evidence="1">4-hydroxy-2-oxovalerate aldolase 2</fullName>
    </submittedName>
</protein>
<comment type="caution">
    <text evidence="1">The sequence shown here is derived from an EMBL/GenBank/DDBJ whole genome shotgun (WGS) entry which is preliminary data.</text>
</comment>
<name>A0A5A7RFQ9_STRAF</name>
<organism evidence="1 2">
    <name type="scientific">Striga asiatica</name>
    <name type="common">Asiatic witchweed</name>
    <name type="synonym">Buchnera asiatica</name>
    <dbReference type="NCBI Taxonomy" id="4170"/>
    <lineage>
        <taxon>Eukaryota</taxon>
        <taxon>Viridiplantae</taxon>
        <taxon>Streptophyta</taxon>
        <taxon>Embryophyta</taxon>
        <taxon>Tracheophyta</taxon>
        <taxon>Spermatophyta</taxon>
        <taxon>Magnoliopsida</taxon>
        <taxon>eudicotyledons</taxon>
        <taxon>Gunneridae</taxon>
        <taxon>Pentapetalae</taxon>
        <taxon>asterids</taxon>
        <taxon>lamiids</taxon>
        <taxon>Lamiales</taxon>
        <taxon>Orobanchaceae</taxon>
        <taxon>Buchnereae</taxon>
        <taxon>Striga</taxon>
    </lineage>
</organism>
<sequence>MQMYPGAGFKEHHYMVEKDDYMFSDDFHFNKNSAMHSNKGEHLNYGGPNHNILHQHPMMRPVDHNKPNHNMHLPMMRPIDHNKPNHNMHLPMMRPVDHCKPNHFGYNKPNHFGYNKHGVGGGNYAETFYEQQEEKQFYENSYGQFDRGAHNRVPATWDCKGIDD</sequence>
<reference evidence="2" key="1">
    <citation type="journal article" date="2019" name="Curr. Biol.">
        <title>Genome Sequence of Striga asiatica Provides Insight into the Evolution of Plant Parasitism.</title>
        <authorList>
            <person name="Yoshida S."/>
            <person name="Kim S."/>
            <person name="Wafula E.K."/>
            <person name="Tanskanen J."/>
            <person name="Kim Y.M."/>
            <person name="Honaas L."/>
            <person name="Yang Z."/>
            <person name="Spallek T."/>
            <person name="Conn C.E."/>
            <person name="Ichihashi Y."/>
            <person name="Cheong K."/>
            <person name="Cui S."/>
            <person name="Der J.P."/>
            <person name="Gundlach H."/>
            <person name="Jiao Y."/>
            <person name="Hori C."/>
            <person name="Ishida J.K."/>
            <person name="Kasahara H."/>
            <person name="Kiba T."/>
            <person name="Kim M.S."/>
            <person name="Koo N."/>
            <person name="Laohavisit A."/>
            <person name="Lee Y.H."/>
            <person name="Lumba S."/>
            <person name="McCourt P."/>
            <person name="Mortimer J.C."/>
            <person name="Mutuku J.M."/>
            <person name="Nomura T."/>
            <person name="Sasaki-Sekimoto Y."/>
            <person name="Seto Y."/>
            <person name="Wang Y."/>
            <person name="Wakatake T."/>
            <person name="Sakakibara H."/>
            <person name="Demura T."/>
            <person name="Yamaguchi S."/>
            <person name="Yoneyama K."/>
            <person name="Manabe R.I."/>
            <person name="Nelson D.C."/>
            <person name="Schulman A.H."/>
            <person name="Timko M.P."/>
            <person name="dePamphilis C.W."/>
            <person name="Choi D."/>
            <person name="Shirasu K."/>
        </authorList>
    </citation>
    <scope>NUCLEOTIDE SEQUENCE [LARGE SCALE GENOMIC DNA]</scope>
    <source>
        <strain evidence="2">cv. UVA1</strain>
    </source>
</reference>
<evidence type="ECO:0000313" key="1">
    <source>
        <dbReference type="EMBL" id="GER56008.1"/>
    </source>
</evidence>
<dbReference type="Proteomes" id="UP000325081">
    <property type="component" value="Unassembled WGS sequence"/>
</dbReference>
<proteinExistence type="predicted"/>
<dbReference type="AlphaFoldDB" id="A0A5A7RFQ9"/>
<dbReference type="EMBL" id="BKCP01012403">
    <property type="protein sequence ID" value="GER56008.1"/>
    <property type="molecule type" value="Genomic_DNA"/>
</dbReference>
<accession>A0A5A7RFQ9</accession>